<keyword evidence="2" id="KW-0472">Membrane</keyword>
<reference evidence="3" key="1">
    <citation type="submission" date="2022-10" db="EMBL/GenBank/DDBJ databases">
        <title>Tapping the CABI collections for fungal endophytes: first genome assemblies for Collariella, Neodidymelliopsis, Ascochyta clinopodiicola, Didymella pomorum, Didymosphaeria variabile, Neocosmospora piperis and Neocucurbitaria cava.</title>
        <authorList>
            <person name="Hill R."/>
        </authorList>
    </citation>
    <scope>NUCLEOTIDE SEQUENCE</scope>
    <source>
        <strain evidence="3">IMI 366586</strain>
    </source>
</reference>
<sequence length="234" mass="26890">MSTYYITTNCPPPRAWYKDESLYEFISTDLFWLLAIAIIVNCWWVDKQCESFVDLARDKKPEKIEKEFDKVLNEPNSTKSPKSPTSQHNGLWLKSRITSEPRRCLAITICALVIPVQLLHGSWVVRTLWRFTTTFLKGTYPSLKPRILGFILYSPFTILIGVLWVAFLGIGVFLVAGQFLCVADLAQMKLSVEEKASKNVTQRLDDEEWDEVEKNSEQGEAEADREKNKARLAH</sequence>
<feature type="transmembrane region" description="Helical" evidence="2">
    <location>
        <begin position="104"/>
        <end position="125"/>
    </location>
</feature>
<keyword evidence="2" id="KW-1133">Transmembrane helix</keyword>
<feature type="region of interest" description="Disordered" evidence="1">
    <location>
        <begin position="203"/>
        <end position="234"/>
    </location>
</feature>
<evidence type="ECO:0000313" key="3">
    <source>
        <dbReference type="EMBL" id="KAJ4328664.1"/>
    </source>
</evidence>
<evidence type="ECO:0000256" key="1">
    <source>
        <dbReference type="SAM" id="MobiDB-lite"/>
    </source>
</evidence>
<feature type="transmembrane region" description="Helical" evidence="2">
    <location>
        <begin position="150"/>
        <end position="183"/>
    </location>
</feature>
<accession>A0A9W8WM16</accession>
<feature type="transmembrane region" description="Helical" evidence="2">
    <location>
        <begin position="25"/>
        <end position="45"/>
    </location>
</feature>
<protein>
    <submittedName>
        <fullName evidence="3">Uncharacterized protein</fullName>
    </submittedName>
</protein>
<evidence type="ECO:0000313" key="4">
    <source>
        <dbReference type="Proteomes" id="UP001140502"/>
    </source>
</evidence>
<comment type="caution">
    <text evidence="3">The sequence shown here is derived from an EMBL/GenBank/DDBJ whole genome shotgun (WGS) entry which is preliminary data.</text>
</comment>
<name>A0A9W8WM16_9HYPO</name>
<evidence type="ECO:0000256" key="2">
    <source>
        <dbReference type="SAM" id="Phobius"/>
    </source>
</evidence>
<keyword evidence="4" id="KW-1185">Reference proteome</keyword>
<dbReference type="AlphaFoldDB" id="A0A9W8WM16"/>
<dbReference type="OrthoDB" id="5081612at2759"/>
<feature type="compositionally biased region" description="Basic and acidic residues" evidence="1">
    <location>
        <begin position="212"/>
        <end position="234"/>
    </location>
</feature>
<gene>
    <name evidence="3" type="ORF">N0V84_000855</name>
</gene>
<proteinExistence type="predicted"/>
<organism evidence="3 4">
    <name type="scientific">Fusarium piperis</name>
    <dbReference type="NCBI Taxonomy" id="1435070"/>
    <lineage>
        <taxon>Eukaryota</taxon>
        <taxon>Fungi</taxon>
        <taxon>Dikarya</taxon>
        <taxon>Ascomycota</taxon>
        <taxon>Pezizomycotina</taxon>
        <taxon>Sordariomycetes</taxon>
        <taxon>Hypocreomycetidae</taxon>
        <taxon>Hypocreales</taxon>
        <taxon>Nectriaceae</taxon>
        <taxon>Fusarium</taxon>
        <taxon>Fusarium solani species complex</taxon>
    </lineage>
</organism>
<dbReference type="EMBL" id="JAPEUR010000008">
    <property type="protein sequence ID" value="KAJ4328664.1"/>
    <property type="molecule type" value="Genomic_DNA"/>
</dbReference>
<keyword evidence="2" id="KW-0812">Transmembrane</keyword>
<dbReference type="Proteomes" id="UP001140502">
    <property type="component" value="Unassembled WGS sequence"/>
</dbReference>